<dbReference type="Proteomes" id="UP000516235">
    <property type="component" value="Chromosome"/>
</dbReference>
<dbReference type="RefSeq" id="WP_171194253.1">
    <property type="nucleotide sequence ID" value="NZ_CP061032.1"/>
</dbReference>
<proteinExistence type="predicted"/>
<dbReference type="EMBL" id="JACMYE010000005">
    <property type="protein sequence ID" value="MBC3179061.1"/>
    <property type="molecule type" value="Genomic_DNA"/>
</dbReference>
<organism evidence="2 3">
    <name type="scientific">Corynebacterium lujinxingii</name>
    <dbReference type="NCBI Taxonomy" id="2763010"/>
    <lineage>
        <taxon>Bacteria</taxon>
        <taxon>Bacillati</taxon>
        <taxon>Actinomycetota</taxon>
        <taxon>Actinomycetes</taxon>
        <taxon>Mycobacteriales</taxon>
        <taxon>Corynebacteriaceae</taxon>
        <taxon>Corynebacterium</taxon>
    </lineage>
</organism>
<reference evidence="3 4" key="1">
    <citation type="submission" date="2020-08" db="EMBL/GenBank/DDBJ databases">
        <title>novel species in genus Corynebacterium.</title>
        <authorList>
            <person name="Zhang G."/>
        </authorList>
    </citation>
    <scope>NUCLEOTIDE SEQUENCE [LARGE SCALE GENOMIC DNA]</scope>
    <source>
        <strain evidence="3 4">zg-917</strain>
        <strain evidence="2">Zg-917</strain>
    </source>
</reference>
<dbReference type="KEGG" id="cluj:IAU68_02220"/>
<sequence length="93" mass="9630">MTVLDIDSASVNSMTDSLRADAAGLHLLDDVPVPDIWPLTDFRTAVASAVAKANTDADALRAEARRIAAAMDLTVDAASAVDACTCRELGATL</sequence>
<protein>
    <submittedName>
        <fullName evidence="2">Uncharacterized protein</fullName>
    </submittedName>
</protein>
<keyword evidence="4" id="KW-1185">Reference proteome</keyword>
<accession>A0A7H0K009</accession>
<dbReference type="EMBL" id="CP061032">
    <property type="protein sequence ID" value="QNP90625.1"/>
    <property type="molecule type" value="Genomic_DNA"/>
</dbReference>
<gene>
    <name evidence="1" type="ORF">H7348_07025</name>
    <name evidence="2" type="ORF">IAU68_02220</name>
</gene>
<name>A0A7H0K009_9CORY</name>
<evidence type="ECO:0000313" key="1">
    <source>
        <dbReference type="EMBL" id="MBC3179061.1"/>
    </source>
</evidence>
<evidence type="ECO:0000313" key="2">
    <source>
        <dbReference type="EMBL" id="QNP90625.1"/>
    </source>
</evidence>
<evidence type="ECO:0000313" key="4">
    <source>
        <dbReference type="Proteomes" id="UP000642876"/>
    </source>
</evidence>
<evidence type="ECO:0000313" key="3">
    <source>
        <dbReference type="Proteomes" id="UP000516235"/>
    </source>
</evidence>
<dbReference type="Proteomes" id="UP000642876">
    <property type="component" value="Unassembled WGS sequence"/>
</dbReference>
<dbReference type="AlphaFoldDB" id="A0A7H0K009"/>